<dbReference type="OrthoDB" id="1522504at2"/>
<dbReference type="Gene3D" id="1.10.287.130">
    <property type="match status" value="1"/>
</dbReference>
<sequence>MTKLLSKPLKAFTLYALCILLASIPVYYFIIDQIWTHELNKHNEIVSSSIIKNLENLHLNNQELESSIALWNKMLPDTKISHVEMLRPDSIYDVYRKSAALYGHPMDRFHGLVTYFSLDGKNYSLTVETNIEESYETIAAITVITVIFFSLILVGFIQLNKRISGSLWKPFYETLEKIKNFDIDKQQPIDFKKSEFLEFEEMNHSISRLIESNLKAYNQQKEFTENASHELQTPLAIIQSKLDILQNSSIDEEQFHIIEEAGMALTRASRINKNLLLLARIENQQFPETEEISINESLDDLLSLLSDFLKDKILKLDSGNELIIHSNKTLLDIMLTNLMMNAIRHTKPNSEIQISLYNRRLSISNTGDSPLEEEKLFRRFSTVNKNKPGSGLGLSIVKEIAKRYHWEIAYSFQNSMHTFTIDF</sequence>
<dbReference type="InterPro" id="IPR050428">
    <property type="entry name" value="TCS_sensor_his_kinase"/>
</dbReference>
<gene>
    <name evidence="10" type="ordered locus">Pedsa_2194</name>
</gene>
<dbReference type="EC" id="2.7.13.3" evidence="2"/>
<dbReference type="InterPro" id="IPR005467">
    <property type="entry name" value="His_kinase_dom"/>
</dbReference>
<feature type="transmembrane region" description="Helical" evidence="8">
    <location>
        <begin position="12"/>
        <end position="31"/>
    </location>
</feature>
<comment type="catalytic activity">
    <reaction evidence="1">
        <text>ATP + protein L-histidine = ADP + protein N-phospho-L-histidine.</text>
        <dbReference type="EC" id="2.7.13.3"/>
    </reaction>
</comment>
<dbReference type="CDD" id="cd00075">
    <property type="entry name" value="HATPase"/>
    <property type="match status" value="1"/>
</dbReference>
<keyword evidence="3" id="KW-0597">Phosphoprotein</keyword>
<keyword evidence="4" id="KW-0808">Transferase</keyword>
<evidence type="ECO:0000313" key="11">
    <source>
        <dbReference type="Proteomes" id="UP000000310"/>
    </source>
</evidence>
<dbReference type="GO" id="GO:0000155">
    <property type="term" value="F:phosphorelay sensor kinase activity"/>
    <property type="evidence" value="ECO:0007669"/>
    <property type="project" value="InterPro"/>
</dbReference>
<evidence type="ECO:0000256" key="7">
    <source>
        <dbReference type="ARBA" id="ARBA00022989"/>
    </source>
</evidence>
<dbReference type="STRING" id="762903.Pedsa_2194"/>
<dbReference type="AlphaFoldDB" id="F0SBQ5"/>
<evidence type="ECO:0000256" key="8">
    <source>
        <dbReference type="SAM" id="Phobius"/>
    </source>
</evidence>
<dbReference type="PROSITE" id="PS50109">
    <property type="entry name" value="HIS_KIN"/>
    <property type="match status" value="1"/>
</dbReference>
<dbReference type="KEGG" id="psn:Pedsa_2194"/>
<evidence type="ECO:0000256" key="2">
    <source>
        <dbReference type="ARBA" id="ARBA00012438"/>
    </source>
</evidence>
<dbReference type="RefSeq" id="WP_013633232.1">
    <property type="nucleotide sequence ID" value="NC_015177.1"/>
</dbReference>
<dbReference type="SUPFAM" id="SSF47384">
    <property type="entry name" value="Homodimeric domain of signal transducing histidine kinase"/>
    <property type="match status" value="1"/>
</dbReference>
<evidence type="ECO:0000259" key="9">
    <source>
        <dbReference type="PROSITE" id="PS50109"/>
    </source>
</evidence>
<keyword evidence="8" id="KW-0472">Membrane</keyword>
<feature type="domain" description="Histidine kinase" evidence="9">
    <location>
        <begin position="226"/>
        <end position="423"/>
    </location>
</feature>
<dbReference type="SMART" id="SM00387">
    <property type="entry name" value="HATPase_c"/>
    <property type="match status" value="1"/>
</dbReference>
<dbReference type="EMBL" id="CP002545">
    <property type="protein sequence ID" value="ADY52746.1"/>
    <property type="molecule type" value="Genomic_DNA"/>
</dbReference>
<dbReference type="Gene3D" id="3.30.565.10">
    <property type="entry name" value="Histidine kinase-like ATPase, C-terminal domain"/>
    <property type="match status" value="1"/>
</dbReference>
<evidence type="ECO:0000256" key="3">
    <source>
        <dbReference type="ARBA" id="ARBA00022553"/>
    </source>
</evidence>
<evidence type="ECO:0000256" key="1">
    <source>
        <dbReference type="ARBA" id="ARBA00000085"/>
    </source>
</evidence>
<evidence type="ECO:0000313" key="10">
    <source>
        <dbReference type="EMBL" id="ADY52746.1"/>
    </source>
</evidence>
<dbReference type="InterPro" id="IPR003594">
    <property type="entry name" value="HATPase_dom"/>
</dbReference>
<dbReference type="eggNOG" id="COG0642">
    <property type="taxonomic scope" value="Bacteria"/>
</dbReference>
<keyword evidence="11" id="KW-1185">Reference proteome</keyword>
<feature type="transmembrane region" description="Helical" evidence="8">
    <location>
        <begin position="138"/>
        <end position="159"/>
    </location>
</feature>
<organism evidence="10 11">
    <name type="scientific">Pseudopedobacter saltans (strain ATCC 51119 / DSM 12145 / JCM 21818 / CCUG 39354 / LMG 10337 / NBRC 100064 / NCIMB 13643)</name>
    <name type="common">Pedobacter saltans</name>
    <dbReference type="NCBI Taxonomy" id="762903"/>
    <lineage>
        <taxon>Bacteria</taxon>
        <taxon>Pseudomonadati</taxon>
        <taxon>Bacteroidota</taxon>
        <taxon>Sphingobacteriia</taxon>
        <taxon>Sphingobacteriales</taxon>
        <taxon>Sphingobacteriaceae</taxon>
        <taxon>Pseudopedobacter</taxon>
    </lineage>
</organism>
<dbReference type="GO" id="GO:0005886">
    <property type="term" value="C:plasma membrane"/>
    <property type="evidence" value="ECO:0007669"/>
    <property type="project" value="TreeGrafter"/>
</dbReference>
<keyword evidence="6 10" id="KW-0418">Kinase</keyword>
<dbReference type="HOGENOM" id="CLU_000445_89_35_10"/>
<dbReference type="PANTHER" id="PTHR45436">
    <property type="entry name" value="SENSOR HISTIDINE KINASE YKOH"/>
    <property type="match status" value="1"/>
</dbReference>
<accession>F0SBQ5</accession>
<evidence type="ECO:0000256" key="5">
    <source>
        <dbReference type="ARBA" id="ARBA00022692"/>
    </source>
</evidence>
<evidence type="ECO:0000256" key="4">
    <source>
        <dbReference type="ARBA" id="ARBA00022679"/>
    </source>
</evidence>
<reference evidence="10 11" key="1">
    <citation type="journal article" date="2011" name="Stand. Genomic Sci.">
        <title>Complete genome sequence of the gliding, heparinolytic Pedobacter saltans type strain (113).</title>
        <authorList>
            <person name="Liolios K."/>
            <person name="Sikorski J."/>
            <person name="Lu M."/>
            <person name="Nolan M."/>
            <person name="Lapidus A."/>
            <person name="Lucas S."/>
            <person name="Hammon N."/>
            <person name="Deshpande S."/>
            <person name="Cheng J.F."/>
            <person name="Tapia R."/>
            <person name="Han C."/>
            <person name="Goodwin L."/>
            <person name="Pitluck S."/>
            <person name="Huntemann M."/>
            <person name="Ivanova N."/>
            <person name="Pagani I."/>
            <person name="Mavromatis K."/>
            <person name="Ovchinikova G."/>
            <person name="Pati A."/>
            <person name="Chen A."/>
            <person name="Palaniappan K."/>
            <person name="Land M."/>
            <person name="Hauser L."/>
            <person name="Brambilla E.M."/>
            <person name="Kotsyurbenko O."/>
            <person name="Rohde M."/>
            <person name="Tindall B.J."/>
            <person name="Abt B."/>
            <person name="Goker M."/>
            <person name="Detter J.C."/>
            <person name="Woyke T."/>
            <person name="Bristow J."/>
            <person name="Eisen J.A."/>
            <person name="Markowitz V."/>
            <person name="Hugenholtz P."/>
            <person name="Klenk H.P."/>
            <person name="Kyrpides N.C."/>
        </authorList>
    </citation>
    <scope>NUCLEOTIDE SEQUENCE [LARGE SCALE GENOMIC DNA]</scope>
    <source>
        <strain evidence="11">ATCC 51119 / DSM 12145 / JCM 21818 / LMG 10337 / NBRC 100064 / NCIMB 13643</strain>
    </source>
</reference>
<dbReference type="Pfam" id="PF00512">
    <property type="entry name" value="HisKA"/>
    <property type="match status" value="1"/>
</dbReference>
<evidence type="ECO:0000256" key="6">
    <source>
        <dbReference type="ARBA" id="ARBA00022777"/>
    </source>
</evidence>
<name>F0SBQ5_PSESL</name>
<proteinExistence type="predicted"/>
<reference evidence="11" key="2">
    <citation type="submission" date="2011-02" db="EMBL/GenBank/DDBJ databases">
        <title>The complete genome of Pedobacter saltans DSM 12145.</title>
        <authorList>
            <consortium name="US DOE Joint Genome Institute (JGI-PGF)"/>
            <person name="Lucas S."/>
            <person name="Copeland A."/>
            <person name="Lapidus A."/>
            <person name="Bruce D."/>
            <person name="Goodwin L."/>
            <person name="Pitluck S."/>
            <person name="Kyrpides N."/>
            <person name="Mavromatis K."/>
            <person name="Pagani I."/>
            <person name="Ivanova N."/>
            <person name="Ovchinnikova G."/>
            <person name="Lu M."/>
            <person name="Detter J.C."/>
            <person name="Han C."/>
            <person name="Land M."/>
            <person name="Hauser L."/>
            <person name="Markowitz V."/>
            <person name="Cheng J.-F."/>
            <person name="Hugenholtz P."/>
            <person name="Woyke T."/>
            <person name="Wu D."/>
            <person name="Tindall B."/>
            <person name="Pomrenke H.G."/>
            <person name="Brambilla E."/>
            <person name="Klenk H.-P."/>
            <person name="Eisen J.A."/>
        </authorList>
    </citation>
    <scope>NUCLEOTIDE SEQUENCE [LARGE SCALE GENOMIC DNA]</scope>
    <source>
        <strain evidence="11">ATCC 51119 / DSM 12145 / JCM 21818 / LMG 10337 / NBRC 100064 / NCIMB 13643</strain>
    </source>
</reference>
<dbReference type="SUPFAM" id="SSF55874">
    <property type="entry name" value="ATPase domain of HSP90 chaperone/DNA topoisomerase II/histidine kinase"/>
    <property type="match status" value="1"/>
</dbReference>
<keyword evidence="5 8" id="KW-0812">Transmembrane</keyword>
<dbReference type="Pfam" id="PF02518">
    <property type="entry name" value="HATPase_c"/>
    <property type="match status" value="1"/>
</dbReference>
<keyword evidence="7 8" id="KW-1133">Transmembrane helix</keyword>
<dbReference type="InterPro" id="IPR036890">
    <property type="entry name" value="HATPase_C_sf"/>
</dbReference>
<dbReference type="InterPro" id="IPR003661">
    <property type="entry name" value="HisK_dim/P_dom"/>
</dbReference>
<protein>
    <recommendedName>
        <fullName evidence="2">histidine kinase</fullName>
        <ecNumber evidence="2">2.7.13.3</ecNumber>
    </recommendedName>
</protein>
<dbReference type="InterPro" id="IPR036097">
    <property type="entry name" value="HisK_dim/P_sf"/>
</dbReference>
<dbReference type="Proteomes" id="UP000000310">
    <property type="component" value="Chromosome"/>
</dbReference>
<dbReference type="CDD" id="cd00082">
    <property type="entry name" value="HisKA"/>
    <property type="match status" value="1"/>
</dbReference>
<dbReference type="PANTHER" id="PTHR45436:SF5">
    <property type="entry name" value="SENSOR HISTIDINE KINASE TRCS"/>
    <property type="match status" value="1"/>
</dbReference>
<dbReference type="SMART" id="SM00388">
    <property type="entry name" value="HisKA"/>
    <property type="match status" value="1"/>
</dbReference>